<feature type="compositionally biased region" description="Basic and acidic residues" evidence="1">
    <location>
        <begin position="286"/>
        <end position="297"/>
    </location>
</feature>
<dbReference type="GO" id="GO:0042796">
    <property type="term" value="P:snRNA transcription by RNA polymerase III"/>
    <property type="evidence" value="ECO:0000318"/>
    <property type="project" value="GO_Central"/>
</dbReference>
<dbReference type="Pfam" id="PF09808">
    <property type="entry name" value="SNAPC1"/>
    <property type="match status" value="1"/>
</dbReference>
<reference evidence="2" key="3">
    <citation type="submission" date="2025-09" db="UniProtKB">
        <authorList>
            <consortium name="Ensembl"/>
        </authorList>
    </citation>
    <scope>IDENTIFICATION</scope>
    <source>
        <strain evidence="2">Glennie</strain>
    </source>
</reference>
<dbReference type="CTD" id="6617"/>
<feature type="region of interest" description="Disordered" evidence="1">
    <location>
        <begin position="227"/>
        <end position="367"/>
    </location>
</feature>
<feature type="compositionally biased region" description="Polar residues" evidence="1">
    <location>
        <begin position="269"/>
        <end position="278"/>
    </location>
</feature>
<dbReference type="GO" id="GO:0005730">
    <property type="term" value="C:nucleolus"/>
    <property type="evidence" value="ECO:0007669"/>
    <property type="project" value="Ensembl"/>
</dbReference>
<dbReference type="eggNOG" id="KOG4746">
    <property type="taxonomic scope" value="Eukaryota"/>
</dbReference>
<dbReference type="GO" id="GO:0042795">
    <property type="term" value="P:snRNA transcription by RNA polymerase II"/>
    <property type="evidence" value="ECO:0000318"/>
    <property type="project" value="GO_Central"/>
</dbReference>
<dbReference type="STRING" id="9258.ENSOANP00000014477"/>
<keyword evidence="3" id="KW-1185">Reference proteome</keyword>
<name>F7G7A5_ORNAN</name>
<dbReference type="GO" id="GO:0005654">
    <property type="term" value="C:nucleoplasm"/>
    <property type="evidence" value="ECO:0007669"/>
    <property type="project" value="Ensembl"/>
</dbReference>
<proteinExistence type="predicted"/>
<dbReference type="OMA" id="RDDMQNV"/>
<evidence type="ECO:0000256" key="1">
    <source>
        <dbReference type="SAM" id="MobiDB-lite"/>
    </source>
</evidence>
<dbReference type="InterPro" id="IPR019188">
    <property type="entry name" value="SNAPC1"/>
</dbReference>
<dbReference type="OrthoDB" id="20127at2759"/>
<sequence length="367" mass="41981">MAPTPGLQADCEALLRRFQDKDSVRFEDFAAIWRDLKFGTIFHGKMGHLEMSNFTREAFALSWRYFLPPFTFQIRVGALYLLYGLFFSQRCQPKQQIRIALKDWDEVMQFQQDLTNAQHYDAAYVLRKLRLEKAFHFTAMPKPLSYRIKRKMPSTEFKEEFKEPQDRVTKLITSDVLEEMLNVHDHYQKMKCAISAEKSKPDRALDLIKNDFVGDVRSVVLEHQQWLQDRKKSASATRGSVDVTDETEGSSQESEGSERAKALAKIKSKSYSAVAQASKSRRHRQVRLESSDSVLDKKTKKQLKDTGNTKSLKSAGKRSSRAKGGPQPMKQESAPAYLSMPVIAEEEEEGSQSSDAEFPTPKRTSTC</sequence>
<evidence type="ECO:0000313" key="2">
    <source>
        <dbReference type="Ensembl" id="ENSOANP00000014477.3"/>
    </source>
</evidence>
<dbReference type="Proteomes" id="UP000002279">
    <property type="component" value="Chromosome 14"/>
</dbReference>
<evidence type="ECO:0000313" key="3">
    <source>
        <dbReference type="Proteomes" id="UP000002279"/>
    </source>
</evidence>
<dbReference type="GeneID" id="100080099"/>
<dbReference type="Ensembl" id="ENSOANT00000014480.4">
    <property type="protein sequence ID" value="ENSOANP00000014477.3"/>
    <property type="gene ID" value="ENSOANG00000009093.4"/>
</dbReference>
<reference evidence="2 3" key="1">
    <citation type="journal article" date="2008" name="Nature">
        <title>Genome analysis of the platypus reveals unique signatures of evolution.</title>
        <authorList>
            <person name="Warren W.C."/>
            <person name="Hillier L.W."/>
            <person name="Marshall Graves J.A."/>
            <person name="Birney E."/>
            <person name="Ponting C.P."/>
            <person name="Grutzner F."/>
            <person name="Belov K."/>
            <person name="Miller W."/>
            <person name="Clarke L."/>
            <person name="Chinwalla A.T."/>
            <person name="Yang S.P."/>
            <person name="Heger A."/>
            <person name="Locke D.P."/>
            <person name="Miethke P."/>
            <person name="Waters P.D."/>
            <person name="Veyrunes F."/>
            <person name="Fulton L."/>
            <person name="Fulton B."/>
            <person name="Graves T."/>
            <person name="Wallis J."/>
            <person name="Puente X.S."/>
            <person name="Lopez-Otin C."/>
            <person name="Ordonez G.R."/>
            <person name="Eichler E.E."/>
            <person name="Chen L."/>
            <person name="Cheng Z."/>
            <person name="Deakin J.E."/>
            <person name="Alsop A."/>
            <person name="Thompson K."/>
            <person name="Kirby P."/>
            <person name="Papenfuss A.T."/>
            <person name="Wakefield M.J."/>
            <person name="Olender T."/>
            <person name="Lancet D."/>
            <person name="Huttley G.A."/>
            <person name="Smit A.F."/>
            <person name="Pask A."/>
            <person name="Temple-Smith P."/>
            <person name="Batzer M.A."/>
            <person name="Walker J.A."/>
            <person name="Konkel M.K."/>
            <person name="Harris R.S."/>
            <person name="Whittington C.M."/>
            <person name="Wong E.S."/>
            <person name="Gemmell N.J."/>
            <person name="Buschiazzo E."/>
            <person name="Vargas Jentzsch I.M."/>
            <person name="Merkel A."/>
            <person name="Schmitz J."/>
            <person name="Zemann A."/>
            <person name="Churakov G."/>
            <person name="Kriegs J.O."/>
            <person name="Brosius J."/>
            <person name="Murchison E.P."/>
            <person name="Sachidanandam R."/>
            <person name="Smith C."/>
            <person name="Hannon G.J."/>
            <person name="Tsend-Ayush E."/>
            <person name="McMillan D."/>
            <person name="Attenborough R."/>
            <person name="Rens W."/>
            <person name="Ferguson-Smith M."/>
            <person name="Lefevre C.M."/>
            <person name="Sharp J.A."/>
            <person name="Nicholas K.R."/>
            <person name="Ray D.A."/>
            <person name="Kube M."/>
            <person name="Reinhardt R."/>
            <person name="Pringle T.H."/>
            <person name="Taylor J."/>
            <person name="Jones R.C."/>
            <person name="Nixon B."/>
            <person name="Dacheux J.L."/>
            <person name="Niwa H."/>
            <person name="Sekita Y."/>
            <person name="Huang X."/>
            <person name="Stark A."/>
            <person name="Kheradpour P."/>
            <person name="Kellis M."/>
            <person name="Flicek P."/>
            <person name="Chen Y."/>
            <person name="Webber C."/>
            <person name="Hardison R."/>
            <person name="Nelson J."/>
            <person name="Hallsworth-Pepin K."/>
            <person name="Delehaunty K."/>
            <person name="Markovic C."/>
            <person name="Minx P."/>
            <person name="Feng Y."/>
            <person name="Kremitzki C."/>
            <person name="Mitreva M."/>
            <person name="Glasscock J."/>
            <person name="Wylie T."/>
            <person name="Wohldmann P."/>
            <person name="Thiru P."/>
            <person name="Nhan M.N."/>
            <person name="Pohl C.S."/>
            <person name="Smith S.M."/>
            <person name="Hou S."/>
            <person name="Nefedov M."/>
            <person name="de Jong P.J."/>
            <person name="Renfree M.B."/>
            <person name="Mardis E.R."/>
            <person name="Wilson R.K."/>
        </authorList>
    </citation>
    <scope>NUCLEOTIDE SEQUENCE [LARGE SCALE GENOMIC DNA]</scope>
    <source>
        <strain evidence="2 3">Glennie</strain>
    </source>
</reference>
<dbReference type="Bgee" id="ENSOANG00000009093">
    <property type="expression patterns" value="Expressed in ovary and 8 other cell types or tissues"/>
</dbReference>
<gene>
    <name evidence="2" type="primary">SNAPC1</name>
</gene>
<organism evidence="2 3">
    <name type="scientific">Ornithorhynchus anatinus</name>
    <name type="common">Duckbill platypus</name>
    <dbReference type="NCBI Taxonomy" id="9258"/>
    <lineage>
        <taxon>Eukaryota</taxon>
        <taxon>Metazoa</taxon>
        <taxon>Chordata</taxon>
        <taxon>Craniata</taxon>
        <taxon>Vertebrata</taxon>
        <taxon>Euteleostomi</taxon>
        <taxon>Mammalia</taxon>
        <taxon>Monotremata</taxon>
        <taxon>Ornithorhynchidae</taxon>
        <taxon>Ornithorhynchus</taxon>
    </lineage>
</organism>
<dbReference type="AlphaFoldDB" id="F7G7A5"/>
<dbReference type="GO" id="GO:0043565">
    <property type="term" value="F:sequence-specific DNA binding"/>
    <property type="evidence" value="ECO:0000318"/>
    <property type="project" value="GO_Central"/>
</dbReference>
<dbReference type="GO" id="GO:0019185">
    <property type="term" value="C:snRNA-activating protein complex"/>
    <property type="evidence" value="ECO:0000318"/>
    <property type="project" value="GO_Central"/>
</dbReference>
<dbReference type="PANTHER" id="PTHR15131">
    <property type="entry name" value="SMALL NUCLEAR RNA ACTIVATING COMPLEX, POLYPEPTIDE 1"/>
    <property type="match status" value="1"/>
</dbReference>
<dbReference type="KEGG" id="oaa:100080099"/>
<dbReference type="GeneTree" id="ENSGT00390000018691"/>
<protein>
    <submittedName>
        <fullName evidence="2">Small nuclear RNA activating complex polypeptide 1</fullName>
    </submittedName>
</protein>
<dbReference type="FunCoup" id="F7G7A5">
    <property type="interactions" value="988"/>
</dbReference>
<accession>F7G7A5</accession>
<dbReference type="HOGENOM" id="CLU_067254_0_0_1"/>
<dbReference type="InParanoid" id="F7G7A5"/>
<dbReference type="RefSeq" id="XP_001511006.2">
    <property type="nucleotide sequence ID" value="XM_001510956.4"/>
</dbReference>
<reference evidence="2" key="2">
    <citation type="submission" date="2025-08" db="UniProtKB">
        <authorList>
            <consortium name="Ensembl"/>
        </authorList>
    </citation>
    <scope>IDENTIFICATION</scope>
    <source>
        <strain evidence="2">Glennie</strain>
    </source>
</reference>
<dbReference type="PANTHER" id="PTHR15131:SF3">
    <property type="entry name" value="SNRNA-ACTIVATING PROTEIN COMPLEX SUBUNIT 1"/>
    <property type="match status" value="1"/>
</dbReference>